<dbReference type="PANTHER" id="PTHR36984:SF1">
    <property type="entry name" value="CRISPR-ASSOCIATED ENDORIBONUCLEASE CAS6 1"/>
    <property type="match status" value="1"/>
</dbReference>
<dbReference type="Pfam" id="PF01881">
    <property type="entry name" value="Cas_Cas6_C"/>
    <property type="match status" value="1"/>
</dbReference>
<accession>A0A7C4RXU8</accession>
<evidence type="ECO:0000259" key="6">
    <source>
        <dbReference type="Pfam" id="PF01881"/>
    </source>
</evidence>
<evidence type="ECO:0000256" key="5">
    <source>
        <dbReference type="PIRSR" id="PIRSR005054-1"/>
    </source>
</evidence>
<dbReference type="NCBIfam" id="TIGR01877">
    <property type="entry name" value="cas_cas6"/>
    <property type="match status" value="1"/>
</dbReference>
<dbReference type="PANTHER" id="PTHR36984">
    <property type="entry name" value="CRISPR-ASSOCIATED ENDORIBONUCLEASE CAS6 1"/>
    <property type="match status" value="1"/>
</dbReference>
<protein>
    <recommendedName>
        <fullName evidence="4">CRISPR-associated endoribonuclease</fullName>
    </recommendedName>
</protein>
<comment type="caution">
    <text evidence="7">The sequence shown here is derived from an EMBL/GenBank/DDBJ whole genome shotgun (WGS) entry which is preliminary data.</text>
</comment>
<gene>
    <name evidence="7" type="primary">cas6</name>
    <name evidence="7" type="ORF">ENT72_01535</name>
</gene>
<evidence type="ECO:0000256" key="4">
    <source>
        <dbReference type="PIRNR" id="PIRNR005054"/>
    </source>
</evidence>
<keyword evidence="3" id="KW-0051">Antiviral defense</keyword>
<evidence type="ECO:0000256" key="2">
    <source>
        <dbReference type="ARBA" id="ARBA00022884"/>
    </source>
</evidence>
<proteinExistence type="inferred from homology"/>
<comment type="similarity">
    <text evidence="1 4">Belongs to the CRISPR-associated protein Cas6/Cse3/CasE family.</text>
</comment>
<dbReference type="CDD" id="cd21140">
    <property type="entry name" value="Cas6_I-like"/>
    <property type="match status" value="1"/>
</dbReference>
<sequence>MQMCINIEFQDLRLPRNYNHILQAVLLRWLNDSNYSKFLHDVGYKYEKRTYKLFTFSSLYGDFISSKETNEIVYKSSARFVVSCVEDRFIEYLAENFIKGDHIVILKNDVYVSKIEIWDDDVGKEAFVRTISPVTIYSTIESENGKKFTRYYSPNDSEMEEKLKENLYRKYLAFYGHPPSGEINIKNVGQTPKKAVINYKGTVIEAWKTDFLISGEPELIKFALNCGIGSKNAQGFGCIVLKDRWKFN</sequence>
<dbReference type="Gene3D" id="3.30.70.1890">
    <property type="match status" value="1"/>
</dbReference>
<dbReference type="GO" id="GO:0003723">
    <property type="term" value="F:RNA binding"/>
    <property type="evidence" value="ECO:0007669"/>
    <property type="project" value="UniProtKB-KW"/>
</dbReference>
<dbReference type="InterPro" id="IPR045747">
    <property type="entry name" value="CRISPR-assoc_prot_Cas6_N_sf"/>
</dbReference>
<feature type="domain" description="CRISPR associated protein Cas6 C-terminal" evidence="6">
    <location>
        <begin position="124"/>
        <end position="239"/>
    </location>
</feature>
<reference evidence="7" key="1">
    <citation type="journal article" date="2020" name="mSystems">
        <title>Genome- and Community-Level Interaction Insights into Carbon Utilization and Element Cycling Functions of Hydrothermarchaeota in Hydrothermal Sediment.</title>
        <authorList>
            <person name="Zhou Z."/>
            <person name="Liu Y."/>
            <person name="Xu W."/>
            <person name="Pan J."/>
            <person name="Luo Z.H."/>
            <person name="Li M."/>
        </authorList>
    </citation>
    <scope>NUCLEOTIDE SEQUENCE [LARGE SCALE GENOMIC DNA]</scope>
    <source>
        <strain evidence="7">SpSt-604</strain>
    </source>
</reference>
<dbReference type="GO" id="GO:0016788">
    <property type="term" value="F:hydrolase activity, acting on ester bonds"/>
    <property type="evidence" value="ECO:0007669"/>
    <property type="project" value="InterPro"/>
</dbReference>
<comment type="function">
    <text evidence="4">CRISPR (clustered regularly interspaced short palindromic repeat), is an adaptive immune system that provides protection against mobile genetic elements (viruses, transposable elements and conjugative plasmids). CRISPR clusters contain sequences complementary to antecedent mobile elements and target invading nucleic acids. CRISPR clusters are transcribed and processed into CRISPR RNA (crRNA).</text>
</comment>
<evidence type="ECO:0000256" key="3">
    <source>
        <dbReference type="ARBA" id="ARBA00023118"/>
    </source>
</evidence>
<evidence type="ECO:0000313" key="7">
    <source>
        <dbReference type="EMBL" id="HGU41595.1"/>
    </source>
</evidence>
<name>A0A7C4RXU8_FERPE</name>
<feature type="site" description="Transition state stabilizer" evidence="5">
    <location>
        <position position="52"/>
    </location>
</feature>
<keyword evidence="2" id="KW-0694">RNA-binding</keyword>
<dbReference type="InterPro" id="IPR010156">
    <property type="entry name" value="CRISPR-assoc_prot_Cas6"/>
</dbReference>
<dbReference type="PIRSF" id="PIRSF005054">
    <property type="entry name" value="PF1131"/>
    <property type="match status" value="1"/>
</dbReference>
<evidence type="ECO:0000256" key="1">
    <source>
        <dbReference type="ARBA" id="ARBA00005937"/>
    </source>
</evidence>
<dbReference type="GO" id="GO:0051607">
    <property type="term" value="P:defense response to virus"/>
    <property type="evidence" value="ECO:0007669"/>
    <property type="project" value="UniProtKB-KW"/>
</dbReference>
<dbReference type="Gene3D" id="3.30.70.1900">
    <property type="match status" value="1"/>
</dbReference>
<dbReference type="AlphaFoldDB" id="A0A7C4RXU8"/>
<dbReference type="InterPro" id="IPR049435">
    <property type="entry name" value="Cas_Cas6_C"/>
</dbReference>
<dbReference type="EMBL" id="DSZT01000048">
    <property type="protein sequence ID" value="HGU41595.1"/>
    <property type="molecule type" value="Genomic_DNA"/>
</dbReference>
<organism evidence="7">
    <name type="scientific">Fervidobacterium pennivorans</name>
    <dbReference type="NCBI Taxonomy" id="93466"/>
    <lineage>
        <taxon>Bacteria</taxon>
        <taxon>Thermotogati</taxon>
        <taxon>Thermotogota</taxon>
        <taxon>Thermotogae</taxon>
        <taxon>Thermotogales</taxon>
        <taxon>Fervidobacteriaceae</taxon>
        <taxon>Fervidobacterium</taxon>
    </lineage>
</organism>